<proteinExistence type="predicted"/>
<feature type="region of interest" description="Disordered" evidence="1">
    <location>
        <begin position="131"/>
        <end position="168"/>
    </location>
</feature>
<evidence type="ECO:0000256" key="1">
    <source>
        <dbReference type="SAM" id="MobiDB-lite"/>
    </source>
</evidence>
<evidence type="ECO:0000256" key="2">
    <source>
        <dbReference type="SAM" id="SignalP"/>
    </source>
</evidence>
<feature type="signal peptide" evidence="2">
    <location>
        <begin position="1"/>
        <end position="22"/>
    </location>
</feature>
<reference evidence="4" key="1">
    <citation type="journal article" date="2017" name="Front. Plant Sci.">
        <title>Climate Clever Clovers: New Paradigm to Reduce the Environmental Footprint of Ruminants by Breeding Low Methanogenic Forages Utilizing Haplotype Variation.</title>
        <authorList>
            <person name="Kaur P."/>
            <person name="Appels R."/>
            <person name="Bayer P.E."/>
            <person name="Keeble-Gagnere G."/>
            <person name="Wang J."/>
            <person name="Hirakawa H."/>
            <person name="Shirasawa K."/>
            <person name="Vercoe P."/>
            <person name="Stefanova K."/>
            <person name="Durmic Z."/>
            <person name="Nichols P."/>
            <person name="Revell C."/>
            <person name="Isobe S.N."/>
            <person name="Edwards D."/>
            <person name="Erskine W."/>
        </authorList>
    </citation>
    <scope>NUCLEOTIDE SEQUENCE [LARGE SCALE GENOMIC DNA]</scope>
    <source>
        <strain evidence="4">cv. Daliak</strain>
    </source>
</reference>
<evidence type="ECO:0000313" key="3">
    <source>
        <dbReference type="EMBL" id="GAU34613.1"/>
    </source>
</evidence>
<keyword evidence="4" id="KW-1185">Reference proteome</keyword>
<gene>
    <name evidence="3" type="ORF">TSUD_15280</name>
</gene>
<accession>A0A2Z6MXN0</accession>
<dbReference type="EMBL" id="DF973561">
    <property type="protein sequence ID" value="GAU34613.1"/>
    <property type="molecule type" value="Genomic_DNA"/>
</dbReference>
<feature type="chain" id="PRO_5016421315" evidence="2">
    <location>
        <begin position="23"/>
        <end position="168"/>
    </location>
</feature>
<feature type="compositionally biased region" description="Basic and acidic residues" evidence="1">
    <location>
        <begin position="138"/>
        <end position="168"/>
    </location>
</feature>
<organism evidence="3 4">
    <name type="scientific">Trifolium subterraneum</name>
    <name type="common">Subterranean clover</name>
    <dbReference type="NCBI Taxonomy" id="3900"/>
    <lineage>
        <taxon>Eukaryota</taxon>
        <taxon>Viridiplantae</taxon>
        <taxon>Streptophyta</taxon>
        <taxon>Embryophyta</taxon>
        <taxon>Tracheophyta</taxon>
        <taxon>Spermatophyta</taxon>
        <taxon>Magnoliopsida</taxon>
        <taxon>eudicotyledons</taxon>
        <taxon>Gunneridae</taxon>
        <taxon>Pentapetalae</taxon>
        <taxon>rosids</taxon>
        <taxon>fabids</taxon>
        <taxon>Fabales</taxon>
        <taxon>Fabaceae</taxon>
        <taxon>Papilionoideae</taxon>
        <taxon>50 kb inversion clade</taxon>
        <taxon>NPAAA clade</taxon>
        <taxon>Hologalegina</taxon>
        <taxon>IRL clade</taxon>
        <taxon>Trifolieae</taxon>
        <taxon>Trifolium</taxon>
    </lineage>
</organism>
<sequence length="168" mass="17658">MVLWLSLLSLPVPFLNVGDNTAEKNVGDACDPHEKNVGEVSVEASGTGTRKLASKIVKKKKTVKRVVKKGSVKSTNLNVLASPSLANEVGGTVEGDSVARSSSNAASGTVENKTCLEEKINAVDKVAVPEDEGVVLDEDIKGGTKPESRPQEGKNNEDSDIGKESRCV</sequence>
<name>A0A2Z6MXN0_TRISU</name>
<feature type="region of interest" description="Disordered" evidence="1">
    <location>
        <begin position="88"/>
        <end position="110"/>
    </location>
</feature>
<protein>
    <submittedName>
        <fullName evidence="3">Uncharacterized protein</fullName>
    </submittedName>
</protein>
<evidence type="ECO:0000313" key="4">
    <source>
        <dbReference type="Proteomes" id="UP000242715"/>
    </source>
</evidence>
<dbReference type="Proteomes" id="UP000242715">
    <property type="component" value="Unassembled WGS sequence"/>
</dbReference>
<keyword evidence="2" id="KW-0732">Signal</keyword>
<dbReference type="AlphaFoldDB" id="A0A2Z6MXN0"/>
<feature type="compositionally biased region" description="Polar residues" evidence="1">
    <location>
        <begin position="99"/>
        <end position="110"/>
    </location>
</feature>